<protein>
    <submittedName>
        <fullName evidence="2">Uncharacterized protein</fullName>
    </submittedName>
</protein>
<dbReference type="Proteomes" id="UP000729701">
    <property type="component" value="Unassembled WGS sequence"/>
</dbReference>
<feature type="transmembrane region" description="Helical" evidence="1">
    <location>
        <begin position="62"/>
        <end position="87"/>
    </location>
</feature>
<proteinExistence type="predicted"/>
<dbReference type="EMBL" id="JAHHGZ010000012">
    <property type="protein sequence ID" value="MBW4668398.1"/>
    <property type="molecule type" value="Genomic_DNA"/>
</dbReference>
<feature type="transmembrane region" description="Helical" evidence="1">
    <location>
        <begin position="21"/>
        <end position="42"/>
    </location>
</feature>
<organism evidence="2 3">
    <name type="scientific">Cyanomargarita calcarea GSE-NOS-MK-12-04C</name>
    <dbReference type="NCBI Taxonomy" id="2839659"/>
    <lineage>
        <taxon>Bacteria</taxon>
        <taxon>Bacillati</taxon>
        <taxon>Cyanobacteriota</taxon>
        <taxon>Cyanophyceae</taxon>
        <taxon>Nostocales</taxon>
        <taxon>Cyanomargaritaceae</taxon>
        <taxon>Cyanomargarita</taxon>
    </lineage>
</organism>
<dbReference type="AlphaFoldDB" id="A0A951US67"/>
<reference evidence="2" key="1">
    <citation type="submission" date="2021-05" db="EMBL/GenBank/DDBJ databases">
        <authorList>
            <person name="Pietrasiak N."/>
            <person name="Ward R."/>
            <person name="Stajich J.E."/>
            <person name="Kurbessoian T."/>
        </authorList>
    </citation>
    <scope>NUCLEOTIDE SEQUENCE</scope>
    <source>
        <strain evidence="2">GSE-NOS-MK-12-04C</strain>
    </source>
</reference>
<sequence>MVRTNRPQQQRLDKTRALLNVFIFCLLIAGLWFVCLNVSPYIKFVTILSQGVFKFDSNLASLSILLIFGTCFWAILQFLQLFPILLFSSEKFMKSLITKSDTRQKVNIRDGDEAVVVKMKTVYNALPVSFVANLEKLCVVSYLIDFMVNSIINSPIKGGIEMIGDMLLYGRFELINWGNVFLNLQTIFAVEFIVLMLIWTFSLLSATQPQR</sequence>
<name>A0A951US67_9CYAN</name>
<keyword evidence="1" id="KW-1133">Transmembrane helix</keyword>
<keyword evidence="1" id="KW-0812">Transmembrane</keyword>
<evidence type="ECO:0000313" key="3">
    <source>
        <dbReference type="Proteomes" id="UP000729701"/>
    </source>
</evidence>
<accession>A0A951US67</accession>
<feature type="transmembrane region" description="Helical" evidence="1">
    <location>
        <begin position="180"/>
        <end position="201"/>
    </location>
</feature>
<comment type="caution">
    <text evidence="2">The sequence shown here is derived from an EMBL/GenBank/DDBJ whole genome shotgun (WGS) entry which is preliminary data.</text>
</comment>
<keyword evidence="1" id="KW-0472">Membrane</keyword>
<evidence type="ECO:0000256" key="1">
    <source>
        <dbReference type="SAM" id="Phobius"/>
    </source>
</evidence>
<gene>
    <name evidence="2" type="ORF">KME60_13470</name>
</gene>
<evidence type="ECO:0000313" key="2">
    <source>
        <dbReference type="EMBL" id="MBW4668398.1"/>
    </source>
</evidence>
<reference evidence="2" key="2">
    <citation type="journal article" date="2022" name="Microbiol. Resour. Announc.">
        <title>Metagenome Sequencing to Explore Phylogenomics of Terrestrial Cyanobacteria.</title>
        <authorList>
            <person name="Ward R.D."/>
            <person name="Stajich J.E."/>
            <person name="Johansen J.R."/>
            <person name="Huntemann M."/>
            <person name="Clum A."/>
            <person name="Foster B."/>
            <person name="Foster B."/>
            <person name="Roux S."/>
            <person name="Palaniappan K."/>
            <person name="Varghese N."/>
            <person name="Mukherjee S."/>
            <person name="Reddy T.B.K."/>
            <person name="Daum C."/>
            <person name="Copeland A."/>
            <person name="Chen I.A."/>
            <person name="Ivanova N.N."/>
            <person name="Kyrpides N.C."/>
            <person name="Shapiro N."/>
            <person name="Eloe-Fadrosh E.A."/>
            <person name="Pietrasiak N."/>
        </authorList>
    </citation>
    <scope>NUCLEOTIDE SEQUENCE</scope>
    <source>
        <strain evidence="2">GSE-NOS-MK-12-04C</strain>
    </source>
</reference>